<dbReference type="EMBL" id="JACHMJ010000001">
    <property type="protein sequence ID" value="MBB5841882.1"/>
    <property type="molecule type" value="Genomic_DNA"/>
</dbReference>
<dbReference type="PANTHER" id="PTHR13158:SF5">
    <property type="entry name" value="NAD KINASE 2, MITOCHONDRIAL"/>
    <property type="match status" value="1"/>
</dbReference>
<evidence type="ECO:0000313" key="2">
    <source>
        <dbReference type="Proteomes" id="UP000536685"/>
    </source>
</evidence>
<evidence type="ECO:0000313" key="1">
    <source>
        <dbReference type="EMBL" id="MBB5841882.1"/>
    </source>
</evidence>
<dbReference type="InterPro" id="IPR016064">
    <property type="entry name" value="NAD/diacylglycerol_kinase_sf"/>
</dbReference>
<protein>
    <submittedName>
        <fullName evidence="1">NAD kinase</fullName>
    </submittedName>
</protein>
<keyword evidence="1" id="KW-0418">Kinase</keyword>
<comment type="caution">
    <text evidence="1">The sequence shown here is derived from an EMBL/GenBank/DDBJ whole genome shotgun (WGS) entry which is preliminary data.</text>
</comment>
<sequence length="301" mass="32809">MALAARVVLVHRRSEYTELLERHATYGQAEFFLRERGRSIDEVRERHEVLEEAIHEVSTRLPNDVRQARLERSELDRYLFAPEDIVMPIGQDGLVANVAKYLAGQPVVGVNPEPERNPGVLVAHRPTDAAAVVQHVRTGHARVESRAMVQATLDDGQSLEALNDLYIGDSGHQSARYTVTVPERGSERHSSSGIIAGTGTGSTGWTSSIASDRHVAASLLPPPTSTGISWFTREAWPSIATGTTLTGGVLTEGQRLELLVESDRLVIFGDGIERDYLIAGWGQRISVGLSARRLNLVVPAG</sequence>
<dbReference type="Proteomes" id="UP000536685">
    <property type="component" value="Unassembled WGS sequence"/>
</dbReference>
<dbReference type="GO" id="GO:0019674">
    <property type="term" value="P:NAD+ metabolic process"/>
    <property type="evidence" value="ECO:0007669"/>
    <property type="project" value="TreeGrafter"/>
</dbReference>
<keyword evidence="2" id="KW-1185">Reference proteome</keyword>
<accession>A0A841AIR4</accession>
<dbReference type="InterPro" id="IPR017438">
    <property type="entry name" value="ATP-NAD_kinase_N"/>
</dbReference>
<proteinExistence type="predicted"/>
<dbReference type="PANTHER" id="PTHR13158">
    <property type="match status" value="1"/>
</dbReference>
<dbReference type="SUPFAM" id="SSF111331">
    <property type="entry name" value="NAD kinase/diacylglycerol kinase-like"/>
    <property type="match status" value="1"/>
</dbReference>
<organism evidence="1 2">
    <name type="scientific">Conyzicola lurida</name>
    <dbReference type="NCBI Taxonomy" id="1172621"/>
    <lineage>
        <taxon>Bacteria</taxon>
        <taxon>Bacillati</taxon>
        <taxon>Actinomycetota</taxon>
        <taxon>Actinomycetes</taxon>
        <taxon>Micrococcales</taxon>
        <taxon>Microbacteriaceae</taxon>
        <taxon>Conyzicola</taxon>
    </lineage>
</organism>
<dbReference type="Gene3D" id="3.40.50.10330">
    <property type="entry name" value="Probable inorganic polyphosphate/atp-NAD kinase, domain 1"/>
    <property type="match status" value="1"/>
</dbReference>
<dbReference type="AlphaFoldDB" id="A0A841AIR4"/>
<dbReference type="RefSeq" id="WP_184232827.1">
    <property type="nucleotide sequence ID" value="NZ_JACHMJ010000001.1"/>
</dbReference>
<reference evidence="1 2" key="1">
    <citation type="submission" date="2020-08" db="EMBL/GenBank/DDBJ databases">
        <title>Sequencing the genomes of 1000 actinobacteria strains.</title>
        <authorList>
            <person name="Klenk H.-P."/>
        </authorList>
    </citation>
    <scope>NUCLEOTIDE SEQUENCE [LARGE SCALE GENOMIC DNA]</scope>
    <source>
        <strain evidence="1 2">DSM 105784</strain>
    </source>
</reference>
<dbReference type="GO" id="GO:0003951">
    <property type="term" value="F:NAD+ kinase activity"/>
    <property type="evidence" value="ECO:0007669"/>
    <property type="project" value="TreeGrafter"/>
</dbReference>
<gene>
    <name evidence="1" type="ORF">HD599_000205</name>
</gene>
<keyword evidence="1" id="KW-0808">Transferase</keyword>
<name>A0A841AIR4_9MICO</name>